<evidence type="ECO:0000313" key="2">
    <source>
        <dbReference type="EMBL" id="PSB50928.1"/>
    </source>
</evidence>
<organism evidence="2 3">
    <name type="scientific">Chamaesiphon polymorphus CCALA 037</name>
    <dbReference type="NCBI Taxonomy" id="2107692"/>
    <lineage>
        <taxon>Bacteria</taxon>
        <taxon>Bacillati</taxon>
        <taxon>Cyanobacteriota</taxon>
        <taxon>Cyanophyceae</taxon>
        <taxon>Gomontiellales</taxon>
        <taxon>Chamaesiphonaceae</taxon>
        <taxon>Chamaesiphon</taxon>
    </lineage>
</organism>
<gene>
    <name evidence="2" type="ORF">C7B77_22170</name>
</gene>
<evidence type="ECO:0000313" key="3">
    <source>
        <dbReference type="Proteomes" id="UP000238937"/>
    </source>
</evidence>
<keyword evidence="1" id="KW-0812">Transmembrane</keyword>
<dbReference type="AlphaFoldDB" id="A0A2T1G102"/>
<comment type="caution">
    <text evidence="2">The sequence shown here is derived from an EMBL/GenBank/DDBJ whole genome shotgun (WGS) entry which is preliminary data.</text>
</comment>
<proteinExistence type="predicted"/>
<accession>A0A2T1G102</accession>
<keyword evidence="1" id="KW-0472">Membrane</keyword>
<name>A0A2T1G102_9CYAN</name>
<reference evidence="2 3" key="1">
    <citation type="submission" date="2018-03" db="EMBL/GenBank/DDBJ databases">
        <title>The ancient ancestry and fast evolution of plastids.</title>
        <authorList>
            <person name="Moore K.R."/>
            <person name="Magnabosco C."/>
            <person name="Momper L."/>
            <person name="Gold D.A."/>
            <person name="Bosak T."/>
            <person name="Fournier G.P."/>
        </authorList>
    </citation>
    <scope>NUCLEOTIDE SEQUENCE [LARGE SCALE GENOMIC DNA]</scope>
    <source>
        <strain evidence="2 3">CCALA 037</strain>
    </source>
</reference>
<feature type="transmembrane region" description="Helical" evidence="1">
    <location>
        <begin position="61"/>
        <end position="92"/>
    </location>
</feature>
<evidence type="ECO:0000256" key="1">
    <source>
        <dbReference type="SAM" id="Phobius"/>
    </source>
</evidence>
<dbReference type="Proteomes" id="UP000238937">
    <property type="component" value="Unassembled WGS sequence"/>
</dbReference>
<keyword evidence="1" id="KW-1133">Transmembrane helix</keyword>
<dbReference type="EMBL" id="PVWO01000377">
    <property type="protein sequence ID" value="PSB50928.1"/>
    <property type="molecule type" value="Genomic_DNA"/>
</dbReference>
<dbReference type="RefSeq" id="WP_106309990.1">
    <property type="nucleotide sequence ID" value="NZ_PVWO01000377.1"/>
</dbReference>
<sequence>MRSIDFGNKSFNTKIQIAKDGDFFEIYIPPFGFCLEILVLIIFTVFWNYSVVGGFFGLTQIPFMISIIFMLLQLPFCGIGVFLVYTCLFVLFGKTYFRINRHEICLIETLFGWKVSHQRPKREITEIIFKRNSFYADSDSDGFALVEFKIRKHSIELGALRSGINHDTEVEWLAYEISEWLDKPLTILEAPLKKLKGNFK</sequence>
<protein>
    <submittedName>
        <fullName evidence="2">Uncharacterized protein</fullName>
    </submittedName>
</protein>
<feature type="transmembrane region" description="Helical" evidence="1">
    <location>
        <begin position="26"/>
        <end position="49"/>
    </location>
</feature>
<keyword evidence="3" id="KW-1185">Reference proteome</keyword>